<dbReference type="Gene3D" id="2.102.10.10">
    <property type="entry name" value="Rieske [2Fe-2S] iron-sulphur domain"/>
    <property type="match status" value="1"/>
</dbReference>
<protein>
    <submittedName>
        <fullName evidence="9">Ubiquinol-cytochrome c reductase iron-sulfur subunit</fullName>
    </submittedName>
</protein>
<comment type="caution">
    <text evidence="9">The sequence shown here is derived from an EMBL/GenBank/DDBJ whole genome shotgun (WGS) entry which is preliminary data.</text>
</comment>
<dbReference type="PANTHER" id="PTHR10134">
    <property type="entry name" value="CYTOCHROME B-C1 COMPLEX SUBUNIT RIESKE, MITOCHONDRIAL"/>
    <property type="match status" value="1"/>
</dbReference>
<keyword evidence="2" id="KW-0479">Metal-binding</keyword>
<evidence type="ECO:0000256" key="1">
    <source>
        <dbReference type="ARBA" id="ARBA00022714"/>
    </source>
</evidence>
<evidence type="ECO:0000256" key="6">
    <source>
        <dbReference type="ARBA" id="ARBA00034078"/>
    </source>
</evidence>
<dbReference type="PRINTS" id="PR00162">
    <property type="entry name" value="RIESKE"/>
</dbReference>
<comment type="cofactor">
    <cofactor evidence="6">
        <name>[2Fe-2S] cluster</name>
        <dbReference type="ChEBI" id="CHEBI:190135"/>
    </cofactor>
</comment>
<dbReference type="InterPro" id="IPR036922">
    <property type="entry name" value="Rieske_2Fe-2S_sf"/>
</dbReference>
<dbReference type="PROSITE" id="PS51296">
    <property type="entry name" value="RIESKE"/>
    <property type="match status" value="1"/>
</dbReference>
<evidence type="ECO:0000313" key="10">
    <source>
        <dbReference type="Proteomes" id="UP000603545"/>
    </source>
</evidence>
<evidence type="ECO:0000259" key="8">
    <source>
        <dbReference type="PROSITE" id="PS51296"/>
    </source>
</evidence>
<dbReference type="SUPFAM" id="SSF50022">
    <property type="entry name" value="ISP domain"/>
    <property type="match status" value="1"/>
</dbReference>
<evidence type="ECO:0000256" key="3">
    <source>
        <dbReference type="ARBA" id="ARBA00023004"/>
    </source>
</evidence>
<dbReference type="GO" id="GO:0046872">
    <property type="term" value="F:metal ion binding"/>
    <property type="evidence" value="ECO:0007669"/>
    <property type="project" value="UniProtKB-KW"/>
</dbReference>
<evidence type="ECO:0000313" key="9">
    <source>
        <dbReference type="EMBL" id="MBC8198807.1"/>
    </source>
</evidence>
<dbReference type="Proteomes" id="UP000603545">
    <property type="component" value="Unassembled WGS sequence"/>
</dbReference>
<evidence type="ECO:0000256" key="4">
    <source>
        <dbReference type="ARBA" id="ARBA00023014"/>
    </source>
</evidence>
<dbReference type="InterPro" id="IPR017941">
    <property type="entry name" value="Rieske_2Fe-2S"/>
</dbReference>
<feature type="transmembrane region" description="Helical" evidence="7">
    <location>
        <begin position="12"/>
        <end position="31"/>
    </location>
</feature>
<dbReference type="AlphaFoldDB" id="A0A8J6T609"/>
<proteinExistence type="predicted"/>
<evidence type="ECO:0000256" key="5">
    <source>
        <dbReference type="ARBA" id="ARBA00023157"/>
    </source>
</evidence>
<dbReference type="EMBL" id="JACNLL010000024">
    <property type="protein sequence ID" value="MBC8198807.1"/>
    <property type="molecule type" value="Genomic_DNA"/>
</dbReference>
<keyword evidence="7" id="KW-0812">Transmembrane</keyword>
<keyword evidence="4" id="KW-0411">Iron-sulfur</keyword>
<keyword evidence="7" id="KW-1133">Transmembrane helix</keyword>
<keyword evidence="7" id="KW-0472">Membrane</keyword>
<keyword evidence="3" id="KW-0408">Iron</keyword>
<sequence>MKRREFFKNLAHGLFSFFGVGLIVYPILRFLSHAKETIKTVIFHPSETLLKINYKQGVYLKRKENGSEAISAKCTHLGCTVAYNERKSEFHCPCHGSIYDKNGKRLSGPAKKSLSLLPVRKEKNGDLIITLKE</sequence>
<dbReference type="GO" id="GO:0016020">
    <property type="term" value="C:membrane"/>
    <property type="evidence" value="ECO:0007669"/>
    <property type="project" value="InterPro"/>
</dbReference>
<dbReference type="InterPro" id="IPR014349">
    <property type="entry name" value="Rieske_Fe-S_prot"/>
</dbReference>
<gene>
    <name evidence="9" type="ORF">H8E80_01995</name>
</gene>
<keyword evidence="1" id="KW-0001">2Fe-2S</keyword>
<organism evidence="9 10">
    <name type="scientific">Candidatus Desulfaltia bathyphila</name>
    <dbReference type="NCBI Taxonomy" id="2841697"/>
    <lineage>
        <taxon>Bacteria</taxon>
        <taxon>Pseudomonadati</taxon>
        <taxon>Thermodesulfobacteriota</taxon>
        <taxon>Desulfobacteria</taxon>
        <taxon>Desulfobacterales</taxon>
        <taxon>Desulfobacterales incertae sedis</taxon>
        <taxon>Candidatus Desulfaltia</taxon>
    </lineage>
</organism>
<accession>A0A8J6T609</accession>
<keyword evidence="5" id="KW-1015">Disulfide bond</keyword>
<evidence type="ECO:0000256" key="2">
    <source>
        <dbReference type="ARBA" id="ARBA00022723"/>
    </source>
</evidence>
<dbReference type="GO" id="GO:0051537">
    <property type="term" value="F:2 iron, 2 sulfur cluster binding"/>
    <property type="evidence" value="ECO:0007669"/>
    <property type="project" value="UniProtKB-KW"/>
</dbReference>
<feature type="domain" description="Rieske" evidence="8">
    <location>
        <begin position="56"/>
        <end position="128"/>
    </location>
</feature>
<dbReference type="InterPro" id="IPR005805">
    <property type="entry name" value="Rieske_Fe-S_prot_C"/>
</dbReference>
<evidence type="ECO:0000256" key="7">
    <source>
        <dbReference type="SAM" id="Phobius"/>
    </source>
</evidence>
<reference evidence="9 10" key="1">
    <citation type="submission" date="2020-08" db="EMBL/GenBank/DDBJ databases">
        <title>Bridging the membrane lipid divide: bacteria of the FCB group superphylum have the potential to synthesize archaeal ether lipids.</title>
        <authorList>
            <person name="Villanueva L."/>
            <person name="Von Meijenfeldt F.A.B."/>
            <person name="Westbye A.B."/>
            <person name="Yadav S."/>
            <person name="Hopmans E.C."/>
            <person name="Dutilh B.E."/>
            <person name="Sinninghe Damste J.S."/>
        </authorList>
    </citation>
    <scope>NUCLEOTIDE SEQUENCE [LARGE SCALE GENOMIC DNA]</scope>
    <source>
        <strain evidence="9">NIOZ-UU82</strain>
    </source>
</reference>
<name>A0A8J6T609_9BACT</name>
<dbReference type="Pfam" id="PF00355">
    <property type="entry name" value="Rieske"/>
    <property type="match status" value="1"/>
</dbReference>